<dbReference type="EMBL" id="JBHSTT010000027">
    <property type="protein sequence ID" value="MFC6389314.1"/>
    <property type="molecule type" value="Genomic_DNA"/>
</dbReference>
<gene>
    <name evidence="3" type="ORF">ACFQDP_08170</name>
</gene>
<dbReference type="Proteomes" id="UP001596237">
    <property type="component" value="Unassembled WGS sequence"/>
</dbReference>
<organism evidence="3 4">
    <name type="scientific">Methylorubrum zatmanii</name>
    <dbReference type="NCBI Taxonomy" id="29429"/>
    <lineage>
        <taxon>Bacteria</taxon>
        <taxon>Pseudomonadati</taxon>
        <taxon>Pseudomonadota</taxon>
        <taxon>Alphaproteobacteria</taxon>
        <taxon>Hyphomicrobiales</taxon>
        <taxon>Methylobacteriaceae</taxon>
        <taxon>Methylorubrum</taxon>
    </lineage>
</organism>
<evidence type="ECO:0000256" key="2">
    <source>
        <dbReference type="SAM" id="SignalP"/>
    </source>
</evidence>
<feature type="chain" id="PRO_5046046547" evidence="2">
    <location>
        <begin position="22"/>
        <end position="157"/>
    </location>
</feature>
<dbReference type="RefSeq" id="WP_192281778.1">
    <property type="nucleotide sequence ID" value="NZ_JBHSTT010000027.1"/>
</dbReference>
<evidence type="ECO:0000313" key="4">
    <source>
        <dbReference type="Proteomes" id="UP001596237"/>
    </source>
</evidence>
<feature type="compositionally biased region" description="Basic and acidic residues" evidence="1">
    <location>
        <begin position="41"/>
        <end position="50"/>
    </location>
</feature>
<reference evidence="4" key="1">
    <citation type="journal article" date="2019" name="Int. J. Syst. Evol. Microbiol.">
        <title>The Global Catalogue of Microorganisms (GCM) 10K type strain sequencing project: providing services to taxonomists for standard genome sequencing and annotation.</title>
        <authorList>
            <consortium name="The Broad Institute Genomics Platform"/>
            <consortium name="The Broad Institute Genome Sequencing Center for Infectious Disease"/>
            <person name="Wu L."/>
            <person name="Ma J."/>
        </authorList>
    </citation>
    <scope>NUCLEOTIDE SEQUENCE [LARGE SCALE GENOMIC DNA]</scope>
    <source>
        <strain evidence="4">CCUG 36916</strain>
    </source>
</reference>
<protein>
    <submittedName>
        <fullName evidence="3">TIGR02301 family protein</fullName>
    </submittedName>
</protein>
<proteinExistence type="predicted"/>
<evidence type="ECO:0000313" key="3">
    <source>
        <dbReference type="EMBL" id="MFC6389314.1"/>
    </source>
</evidence>
<accession>A0ABW1WPT4</accession>
<feature type="region of interest" description="Disordered" evidence="1">
    <location>
        <begin position="30"/>
        <end position="63"/>
    </location>
</feature>
<feature type="compositionally biased region" description="Low complexity" evidence="1">
    <location>
        <begin position="30"/>
        <end position="40"/>
    </location>
</feature>
<feature type="signal peptide" evidence="2">
    <location>
        <begin position="1"/>
        <end position="21"/>
    </location>
</feature>
<keyword evidence="2" id="KW-0732">Signal</keyword>
<sequence>MSARVARLMLGALLAAAPLVALPWAEATAQQRAAAKSAPKPQEKEKDKEPAAPAEPPPAPYDRDLMRLSEIVGALAFLRNLCTAPDAAEWPARMKAILDTEGVTQGRRDRLAGAYNRGFRGYSLTYRVCTPAADEAARRFIAEGERLSHAIAGRFGG</sequence>
<name>A0ABW1WPT4_9HYPH</name>
<keyword evidence="4" id="KW-1185">Reference proteome</keyword>
<dbReference type="Pfam" id="PF09539">
    <property type="entry name" value="DUF2385"/>
    <property type="match status" value="1"/>
</dbReference>
<evidence type="ECO:0000256" key="1">
    <source>
        <dbReference type="SAM" id="MobiDB-lite"/>
    </source>
</evidence>
<dbReference type="NCBIfam" id="TIGR02301">
    <property type="entry name" value="TIGR02301 family protein"/>
    <property type="match status" value="1"/>
</dbReference>
<dbReference type="InterPro" id="IPR012645">
    <property type="entry name" value="CHP02301"/>
</dbReference>
<comment type="caution">
    <text evidence="3">The sequence shown here is derived from an EMBL/GenBank/DDBJ whole genome shotgun (WGS) entry which is preliminary data.</text>
</comment>